<dbReference type="Proteomes" id="UP000824005">
    <property type="component" value="Unassembled WGS sequence"/>
</dbReference>
<dbReference type="InterPro" id="IPR004639">
    <property type="entry name" value="4pyrrol_synth_GluAld_NH2Trfase"/>
</dbReference>
<dbReference type="NCBIfam" id="TIGR00713">
    <property type="entry name" value="hemL"/>
    <property type="match status" value="1"/>
</dbReference>
<feature type="modified residue" description="N6-(pyridoxal phosphate)lysine" evidence="8">
    <location>
        <position position="276"/>
    </location>
</feature>
<evidence type="ECO:0000256" key="3">
    <source>
        <dbReference type="ARBA" id="ARBA00004819"/>
    </source>
</evidence>
<dbReference type="GO" id="GO:0030170">
    <property type="term" value="F:pyridoxal phosphate binding"/>
    <property type="evidence" value="ECO:0007669"/>
    <property type="project" value="InterPro"/>
</dbReference>
<evidence type="ECO:0000256" key="2">
    <source>
        <dbReference type="ARBA" id="ARBA00001933"/>
    </source>
</evidence>
<dbReference type="PANTHER" id="PTHR43713:SF3">
    <property type="entry name" value="GLUTAMATE-1-SEMIALDEHYDE 2,1-AMINOMUTASE 1, CHLOROPLASTIC-RELATED"/>
    <property type="match status" value="1"/>
</dbReference>
<evidence type="ECO:0000256" key="1">
    <source>
        <dbReference type="ARBA" id="ARBA00001579"/>
    </source>
</evidence>
<keyword evidence="7 8" id="KW-0627">Porphyrin biosynthesis</keyword>
<dbReference type="AlphaFoldDB" id="A0A9D1YW80"/>
<dbReference type="EMBL" id="DXDC01000355">
    <property type="protein sequence ID" value="HIY66939.1"/>
    <property type="molecule type" value="Genomic_DNA"/>
</dbReference>
<comment type="pathway">
    <text evidence="3">Porphyrin-containing compound metabolism; protoporphyrin-IX biosynthesis; 5-aminolevulinate from L-glutamyl-tRNA(Glu): step 2/2.</text>
</comment>
<protein>
    <recommendedName>
        <fullName evidence="8">Glutamate-1-semialdehyde 2,1-aminomutase</fullName>
        <shortName evidence="8">GSA</shortName>
        <ecNumber evidence="8">5.4.3.8</ecNumber>
    </recommendedName>
    <alternativeName>
        <fullName evidence="8">Glutamate-1-semialdehyde aminotransferase</fullName>
        <shortName evidence="8">GSA-AT</shortName>
    </alternativeName>
</protein>
<evidence type="ECO:0000256" key="5">
    <source>
        <dbReference type="ARBA" id="ARBA00022898"/>
    </source>
</evidence>
<dbReference type="NCBIfam" id="NF000818">
    <property type="entry name" value="PRK00062.1"/>
    <property type="match status" value="1"/>
</dbReference>
<dbReference type="InterPro" id="IPR015422">
    <property type="entry name" value="PyrdxlP-dep_Trfase_small"/>
</dbReference>
<evidence type="ECO:0000313" key="10">
    <source>
        <dbReference type="Proteomes" id="UP000824005"/>
    </source>
</evidence>
<evidence type="ECO:0000256" key="8">
    <source>
        <dbReference type="HAMAP-Rule" id="MF_00375"/>
    </source>
</evidence>
<dbReference type="CDD" id="cd00610">
    <property type="entry name" value="OAT_like"/>
    <property type="match status" value="1"/>
</dbReference>
<dbReference type="GO" id="GO:0042286">
    <property type="term" value="F:glutamate-1-semialdehyde 2,1-aminomutase activity"/>
    <property type="evidence" value="ECO:0007669"/>
    <property type="project" value="UniProtKB-UniRule"/>
</dbReference>
<dbReference type="InterPro" id="IPR015424">
    <property type="entry name" value="PyrdxlP-dep_Trfase"/>
</dbReference>
<comment type="caution">
    <text evidence="9">The sequence shown here is derived from an EMBL/GenBank/DDBJ whole genome shotgun (WGS) entry which is preliminary data.</text>
</comment>
<organism evidence="9 10">
    <name type="scientific">Candidatus Agrococcus pullicola</name>
    <dbReference type="NCBI Taxonomy" id="2838429"/>
    <lineage>
        <taxon>Bacteria</taxon>
        <taxon>Bacillati</taxon>
        <taxon>Actinomycetota</taxon>
        <taxon>Actinomycetes</taxon>
        <taxon>Micrococcales</taxon>
        <taxon>Microbacteriaceae</taxon>
        <taxon>Agrococcus</taxon>
    </lineage>
</organism>
<dbReference type="InterPro" id="IPR015421">
    <property type="entry name" value="PyrdxlP-dep_Trfase_major"/>
</dbReference>
<dbReference type="Gene3D" id="3.90.1150.10">
    <property type="entry name" value="Aspartate Aminotransferase, domain 1"/>
    <property type="match status" value="1"/>
</dbReference>
<dbReference type="Pfam" id="PF00202">
    <property type="entry name" value="Aminotran_3"/>
    <property type="match status" value="1"/>
</dbReference>
<comment type="subunit">
    <text evidence="8">Homodimer.</text>
</comment>
<evidence type="ECO:0000313" key="9">
    <source>
        <dbReference type="EMBL" id="HIY66939.1"/>
    </source>
</evidence>
<comment type="catalytic activity">
    <reaction evidence="1 8">
        <text>(S)-4-amino-5-oxopentanoate = 5-aminolevulinate</text>
        <dbReference type="Rhea" id="RHEA:14265"/>
        <dbReference type="ChEBI" id="CHEBI:57501"/>
        <dbReference type="ChEBI" id="CHEBI:356416"/>
        <dbReference type="EC" id="5.4.3.8"/>
    </reaction>
</comment>
<evidence type="ECO:0000256" key="7">
    <source>
        <dbReference type="ARBA" id="ARBA00023244"/>
    </source>
</evidence>
<keyword evidence="5 8" id="KW-0663">Pyridoxal phosphate</keyword>
<dbReference type="SUPFAM" id="SSF53383">
    <property type="entry name" value="PLP-dependent transferases"/>
    <property type="match status" value="1"/>
</dbReference>
<evidence type="ECO:0000256" key="6">
    <source>
        <dbReference type="ARBA" id="ARBA00023235"/>
    </source>
</evidence>
<dbReference type="Gene3D" id="3.40.640.10">
    <property type="entry name" value="Type I PLP-dependent aspartate aminotransferase-like (Major domain)"/>
    <property type="match status" value="1"/>
</dbReference>
<comment type="cofactor">
    <cofactor evidence="2 8">
        <name>pyridoxal 5'-phosphate</name>
        <dbReference type="ChEBI" id="CHEBI:597326"/>
    </cofactor>
</comment>
<dbReference type="EC" id="5.4.3.8" evidence="8"/>
<dbReference type="PANTHER" id="PTHR43713">
    <property type="entry name" value="GLUTAMATE-1-SEMIALDEHYDE 2,1-AMINOMUTASE"/>
    <property type="match status" value="1"/>
</dbReference>
<dbReference type="GO" id="GO:0006782">
    <property type="term" value="P:protoporphyrinogen IX biosynthetic process"/>
    <property type="evidence" value="ECO:0007669"/>
    <property type="project" value="UniProtKB-UniRule"/>
</dbReference>
<comment type="similarity">
    <text evidence="4 8">Belongs to the class-III pyridoxal-phosphate-dependent aminotransferase family. HemL subfamily.</text>
</comment>
<dbReference type="HAMAP" id="MF_00375">
    <property type="entry name" value="HemL_aminotrans_3"/>
    <property type="match status" value="1"/>
</dbReference>
<name>A0A9D1YW80_9MICO</name>
<reference evidence="9" key="1">
    <citation type="journal article" date="2021" name="PeerJ">
        <title>Extensive microbial diversity within the chicken gut microbiome revealed by metagenomics and culture.</title>
        <authorList>
            <person name="Gilroy R."/>
            <person name="Ravi A."/>
            <person name="Getino M."/>
            <person name="Pursley I."/>
            <person name="Horton D.L."/>
            <person name="Alikhan N.F."/>
            <person name="Baker D."/>
            <person name="Gharbi K."/>
            <person name="Hall N."/>
            <person name="Watson M."/>
            <person name="Adriaenssens E.M."/>
            <person name="Foster-Nyarko E."/>
            <person name="Jarju S."/>
            <person name="Secka A."/>
            <person name="Antonio M."/>
            <person name="Oren A."/>
            <person name="Chaudhuri R.R."/>
            <person name="La Ragione R."/>
            <person name="Hildebrand F."/>
            <person name="Pallen M.J."/>
        </authorList>
    </citation>
    <scope>NUCLEOTIDE SEQUENCE</scope>
    <source>
        <strain evidence="9">ChiGjej1B1-98</strain>
    </source>
</reference>
<keyword evidence="6 8" id="KW-0413">Isomerase</keyword>
<dbReference type="InterPro" id="IPR005814">
    <property type="entry name" value="Aminotrans_3"/>
</dbReference>
<sequence length="442" mass="45464">MSTQFNDARANDALFERAQQAIPGGVNSPVRAFGSVGGTPKFLVSARGPYVTDAEGREFVDLVGSWGPAILGHARAEVVAAVQEAAARGLSFGASTPTETELAEHVEGLIDPVERLRLVSTGTEATMTAIRIARGATGRDLIVKFDGHYHGHSDGLLAAAGSGLATLALPASGGVPEAVANQTIVLPYNDRAAIEQVFAERGDEIAGVIVEATAANMGVVLPEDGFHAFLAETAHRNGALLISDEVLTGFRVTREGVWGVDRLAGDIAPDLFTFGKVIGGGMPLAAVGGRADLMNLLAPLGPVYQAGTLSGNPVAVVAGLTTLQLADDAVYDRMNAVATALVDGLGNALAAEGVEHAITRLGTLFSVAFAPESPIDFTAAKAQEAFRYAPFFHAMLDAGVYLPPSAFEAWFVSAAHDDGAVTRILDALPAAAKAAAAAVHPG</sequence>
<comment type="subcellular location">
    <subcellularLocation>
        <location evidence="8">Cytoplasm</location>
    </subcellularLocation>
</comment>
<dbReference type="GO" id="GO:0008483">
    <property type="term" value="F:transaminase activity"/>
    <property type="evidence" value="ECO:0007669"/>
    <property type="project" value="InterPro"/>
</dbReference>
<dbReference type="FunFam" id="3.40.640.10:FF:000021">
    <property type="entry name" value="Glutamate-1-semialdehyde 2,1-aminomutase"/>
    <property type="match status" value="1"/>
</dbReference>
<gene>
    <name evidence="8 9" type="primary">hemL</name>
    <name evidence="9" type="ORF">H9830_11765</name>
</gene>
<keyword evidence="8" id="KW-0963">Cytoplasm</keyword>
<evidence type="ECO:0000256" key="4">
    <source>
        <dbReference type="ARBA" id="ARBA00008981"/>
    </source>
</evidence>
<accession>A0A9D1YW80</accession>
<dbReference type="GO" id="GO:0005737">
    <property type="term" value="C:cytoplasm"/>
    <property type="evidence" value="ECO:0007669"/>
    <property type="project" value="UniProtKB-SubCell"/>
</dbReference>
<reference evidence="9" key="2">
    <citation type="submission" date="2021-04" db="EMBL/GenBank/DDBJ databases">
        <authorList>
            <person name="Gilroy R."/>
        </authorList>
    </citation>
    <scope>NUCLEOTIDE SEQUENCE</scope>
    <source>
        <strain evidence="9">ChiGjej1B1-98</strain>
    </source>
</reference>
<proteinExistence type="inferred from homology"/>